<dbReference type="EMBL" id="CAJVQB010028312">
    <property type="protein sequence ID" value="CAG8812129.1"/>
    <property type="molecule type" value="Genomic_DNA"/>
</dbReference>
<name>A0ABN7W1X4_GIGMA</name>
<feature type="non-terminal residue" evidence="1">
    <location>
        <position position="161"/>
    </location>
</feature>
<proteinExistence type="predicted"/>
<protein>
    <submittedName>
        <fullName evidence="1">15822_t:CDS:1</fullName>
    </submittedName>
</protein>
<dbReference type="Gene3D" id="3.30.420.10">
    <property type="entry name" value="Ribonuclease H-like superfamily/Ribonuclease H"/>
    <property type="match status" value="1"/>
</dbReference>
<reference evidence="1 2" key="1">
    <citation type="submission" date="2021-06" db="EMBL/GenBank/DDBJ databases">
        <authorList>
            <person name="Kallberg Y."/>
            <person name="Tangrot J."/>
            <person name="Rosling A."/>
        </authorList>
    </citation>
    <scope>NUCLEOTIDE SEQUENCE [LARGE SCALE GENOMIC DNA]</scope>
    <source>
        <strain evidence="1 2">120-4 pot B 10/14</strain>
    </source>
</reference>
<evidence type="ECO:0000313" key="1">
    <source>
        <dbReference type="EMBL" id="CAG8812129.1"/>
    </source>
</evidence>
<organism evidence="1 2">
    <name type="scientific">Gigaspora margarita</name>
    <dbReference type="NCBI Taxonomy" id="4874"/>
    <lineage>
        <taxon>Eukaryota</taxon>
        <taxon>Fungi</taxon>
        <taxon>Fungi incertae sedis</taxon>
        <taxon>Mucoromycota</taxon>
        <taxon>Glomeromycotina</taxon>
        <taxon>Glomeromycetes</taxon>
        <taxon>Diversisporales</taxon>
        <taxon>Gigasporaceae</taxon>
        <taxon>Gigaspora</taxon>
    </lineage>
</organism>
<evidence type="ECO:0000313" key="2">
    <source>
        <dbReference type="Proteomes" id="UP000789901"/>
    </source>
</evidence>
<sequence length="161" mass="18732">MKQAQNTQANALVIKKAPLTVITNEMNLQLGITLTTRTTRKYLHDLDWKSCIACKKPFLNEKKQRNEKSGGIGPLVEIKGNMNSDSYVNVLANHFVPWANSLLEKYPDKIELIFQQDLAPIHTSAYSEWWMKLYSFDILEWEHLDSMLRKRRPAPETREEL</sequence>
<dbReference type="Proteomes" id="UP000789901">
    <property type="component" value="Unassembled WGS sequence"/>
</dbReference>
<accession>A0ABN7W1X4</accession>
<keyword evidence="2" id="KW-1185">Reference proteome</keyword>
<comment type="caution">
    <text evidence="1">The sequence shown here is derived from an EMBL/GenBank/DDBJ whole genome shotgun (WGS) entry which is preliminary data.</text>
</comment>
<dbReference type="InterPro" id="IPR036397">
    <property type="entry name" value="RNaseH_sf"/>
</dbReference>
<gene>
    <name evidence="1" type="ORF">GMARGA_LOCUS25498</name>
</gene>